<protein>
    <submittedName>
        <fullName evidence="1">Uncharacterized protein</fullName>
    </submittedName>
</protein>
<name>A0A806KH69_9BACT</name>
<sequence length="43" mass="4805">MGNMPEKPPASRPAMYRQTGQTGVTPKVTFLVQYLLIIPDNSR</sequence>
<reference evidence="1" key="1">
    <citation type="submission" date="2012-03" db="EMBL/GenBank/DDBJ databases">
        <title>Functional metagenomics reveals considerable lignocellulase gene clusters in the gut microbiome of a wood-feeding higher termite.</title>
        <authorList>
            <person name="Liu N."/>
        </authorList>
    </citation>
    <scope>NUCLEOTIDE SEQUENCE</scope>
</reference>
<organism evidence="1">
    <name type="scientific">uncultured bacterium contig00087</name>
    <dbReference type="NCBI Taxonomy" id="1181560"/>
    <lineage>
        <taxon>Bacteria</taxon>
        <taxon>environmental samples</taxon>
    </lineage>
</organism>
<dbReference type="EMBL" id="JQ844261">
    <property type="protein sequence ID" value="AGS53937.1"/>
    <property type="molecule type" value="Genomic_DNA"/>
</dbReference>
<dbReference type="AlphaFoldDB" id="A0A806KH69"/>
<evidence type="ECO:0000313" key="1">
    <source>
        <dbReference type="EMBL" id="AGS53937.1"/>
    </source>
</evidence>
<accession>A0A806KH69</accession>
<proteinExistence type="predicted"/>